<comment type="caution">
    <text evidence="1">The sequence shown here is derived from an EMBL/GenBank/DDBJ whole genome shotgun (WGS) entry which is preliminary data.</text>
</comment>
<gene>
    <name evidence="1" type="ORF">ABT39_MTgene62</name>
</gene>
<accession>A0A101M3E4</accession>
<geneLocation type="mitochondrion" evidence="1"/>
<dbReference type="EMBL" id="LKAM01000001">
    <property type="protein sequence ID" value="KUM50219.1"/>
    <property type="molecule type" value="Genomic_DNA"/>
</dbReference>
<evidence type="ECO:0000313" key="1">
    <source>
        <dbReference type="EMBL" id="KUM50219.1"/>
    </source>
</evidence>
<organism evidence="1">
    <name type="scientific">Picea glauca</name>
    <name type="common">White spruce</name>
    <name type="synonym">Pinus glauca</name>
    <dbReference type="NCBI Taxonomy" id="3330"/>
    <lineage>
        <taxon>Eukaryota</taxon>
        <taxon>Viridiplantae</taxon>
        <taxon>Streptophyta</taxon>
        <taxon>Embryophyta</taxon>
        <taxon>Tracheophyta</taxon>
        <taxon>Spermatophyta</taxon>
        <taxon>Pinopsida</taxon>
        <taxon>Pinidae</taxon>
        <taxon>Conifers I</taxon>
        <taxon>Pinales</taxon>
        <taxon>Pinaceae</taxon>
        <taxon>Picea</taxon>
    </lineage>
</organism>
<sequence length="32" mass="3860">MIMRLHNGGYTMMLEYYVSYKVELDPHTKHTT</sequence>
<protein>
    <submittedName>
        <fullName evidence="1">Uncharacterized protein</fullName>
    </submittedName>
</protein>
<reference evidence="1" key="1">
    <citation type="journal article" date="2015" name="Genome Biol. Evol.">
        <title>Organellar Genomes of White Spruce (Picea glauca): Assembly and Annotation.</title>
        <authorList>
            <person name="Jackman S.D."/>
            <person name="Warren R.L."/>
            <person name="Gibb E.A."/>
            <person name="Vandervalk B.P."/>
            <person name="Mohamadi H."/>
            <person name="Chu J."/>
            <person name="Raymond A."/>
            <person name="Pleasance S."/>
            <person name="Coope R."/>
            <person name="Wildung M.R."/>
            <person name="Ritland C.E."/>
            <person name="Bousquet J."/>
            <person name="Jones S.J."/>
            <person name="Bohlmann J."/>
            <person name="Birol I."/>
        </authorList>
    </citation>
    <scope>NUCLEOTIDE SEQUENCE [LARGE SCALE GENOMIC DNA]</scope>
    <source>
        <tissue evidence="1">Flushing bud</tissue>
    </source>
</reference>
<name>A0A101M3E4_PICGL</name>
<dbReference type="AlphaFoldDB" id="A0A101M3E4"/>
<keyword evidence="1" id="KW-0496">Mitochondrion</keyword>
<proteinExistence type="predicted"/>